<comment type="similarity">
    <text evidence="2">Belongs to the UPF0324 family.</text>
</comment>
<feature type="transmembrane region" description="Helical" evidence="8">
    <location>
        <begin position="330"/>
        <end position="348"/>
    </location>
</feature>
<keyword evidence="6 8" id="KW-0472">Membrane</keyword>
<feature type="transmembrane region" description="Helical" evidence="8">
    <location>
        <begin position="294"/>
        <end position="315"/>
    </location>
</feature>
<accession>A0ABT1JQQ7</accession>
<keyword evidence="4 8" id="KW-0812">Transmembrane</keyword>
<feature type="transmembrane region" description="Helical" evidence="8">
    <location>
        <begin position="32"/>
        <end position="52"/>
    </location>
</feature>
<sequence>MSVTRDTDDQSPEPASTPIAGAPATRPTSDTVLWTALGLLVLLALAASVRLLEDNVPTLLADTALADLASSIEYPVYAIALGLLGNLALGITGARNRMALAFRTEFLIKTGLVLLGASVNLGLIVSAAGPAILQALLLISAVFLFTWWLAGRLGLDDRLRALLASAVSICGVSAAIAAAGAVQARREQLAYVSGLVILFALPSIFLLPWAAGALGLSEAVTGAWIGGNIDTTAAVSAAGAIAGEGPLQIASIVKVTQNALMGVVAVALTVYFAVRVERRPGAAAPRAGELWRRFPKFVLGFVAASVLTTTYLTWINPTTGGDVVGVANDLRDWFLILAFVSIGLEFRLDSLRSAGWRPVGVFAGATLVNLVVGLGLALLLFRGVEVG</sequence>
<keyword evidence="5 8" id="KW-1133">Transmembrane helix</keyword>
<organism evidence="9 10">
    <name type="scientific">Actinoalloteichus caeruleus DSM 43889</name>
    <dbReference type="NCBI Taxonomy" id="1120930"/>
    <lineage>
        <taxon>Bacteria</taxon>
        <taxon>Bacillati</taxon>
        <taxon>Actinomycetota</taxon>
        <taxon>Actinomycetes</taxon>
        <taxon>Pseudonocardiales</taxon>
        <taxon>Pseudonocardiaceae</taxon>
        <taxon>Actinoalloteichus</taxon>
        <taxon>Actinoalloteichus cyanogriseus</taxon>
    </lineage>
</organism>
<evidence type="ECO:0000256" key="8">
    <source>
        <dbReference type="SAM" id="Phobius"/>
    </source>
</evidence>
<feature type="transmembrane region" description="Helical" evidence="8">
    <location>
        <begin position="106"/>
        <end position="125"/>
    </location>
</feature>
<dbReference type="EMBL" id="AUBJ02000001">
    <property type="protein sequence ID" value="MCP2334579.1"/>
    <property type="molecule type" value="Genomic_DNA"/>
</dbReference>
<gene>
    <name evidence="9" type="ORF">G443_004849</name>
</gene>
<evidence type="ECO:0000256" key="3">
    <source>
        <dbReference type="ARBA" id="ARBA00022475"/>
    </source>
</evidence>
<evidence type="ECO:0000256" key="4">
    <source>
        <dbReference type="ARBA" id="ARBA00022692"/>
    </source>
</evidence>
<reference evidence="9 10" key="1">
    <citation type="submission" date="2022-06" db="EMBL/GenBank/DDBJ databases">
        <title>Genomic Encyclopedia of Type Strains, Phase I: the one thousand microbial genomes (KMG-I) project.</title>
        <authorList>
            <person name="Kyrpides N."/>
        </authorList>
    </citation>
    <scope>NUCLEOTIDE SEQUENCE [LARGE SCALE GENOMIC DNA]</scope>
    <source>
        <strain evidence="9 10">DSM 43889</strain>
    </source>
</reference>
<feature type="transmembrane region" description="Helical" evidence="8">
    <location>
        <begin position="360"/>
        <end position="381"/>
    </location>
</feature>
<feature type="transmembrane region" description="Helical" evidence="8">
    <location>
        <begin position="72"/>
        <end position="94"/>
    </location>
</feature>
<feature type="transmembrane region" description="Helical" evidence="8">
    <location>
        <begin position="188"/>
        <end position="211"/>
    </location>
</feature>
<dbReference type="PANTHER" id="PTHR30106">
    <property type="entry name" value="INNER MEMBRANE PROTEIN YEIH-RELATED"/>
    <property type="match status" value="1"/>
</dbReference>
<dbReference type="Pfam" id="PF03601">
    <property type="entry name" value="Cons_hypoth698"/>
    <property type="match status" value="1"/>
</dbReference>
<dbReference type="InterPro" id="IPR018383">
    <property type="entry name" value="UPF0324_pro"/>
</dbReference>
<evidence type="ECO:0000256" key="5">
    <source>
        <dbReference type="ARBA" id="ARBA00022989"/>
    </source>
</evidence>
<comment type="subcellular location">
    <subcellularLocation>
        <location evidence="1">Cell membrane</location>
        <topology evidence="1">Multi-pass membrane protein</topology>
    </subcellularLocation>
</comment>
<dbReference type="Proteomes" id="UP000791080">
    <property type="component" value="Unassembled WGS sequence"/>
</dbReference>
<dbReference type="RefSeq" id="WP_026420089.1">
    <property type="nucleotide sequence ID" value="NZ_AUBJ02000001.1"/>
</dbReference>
<proteinExistence type="inferred from homology"/>
<feature type="region of interest" description="Disordered" evidence="7">
    <location>
        <begin position="1"/>
        <end position="27"/>
    </location>
</feature>
<feature type="transmembrane region" description="Helical" evidence="8">
    <location>
        <begin position="255"/>
        <end position="274"/>
    </location>
</feature>
<feature type="transmembrane region" description="Helical" evidence="8">
    <location>
        <begin position="162"/>
        <end position="182"/>
    </location>
</feature>
<protein>
    <submittedName>
        <fullName evidence="9">Membrane protein YadS</fullName>
    </submittedName>
</protein>
<evidence type="ECO:0000256" key="7">
    <source>
        <dbReference type="SAM" id="MobiDB-lite"/>
    </source>
</evidence>
<evidence type="ECO:0000256" key="1">
    <source>
        <dbReference type="ARBA" id="ARBA00004651"/>
    </source>
</evidence>
<keyword evidence="10" id="KW-1185">Reference proteome</keyword>
<comment type="caution">
    <text evidence="9">The sequence shown here is derived from an EMBL/GenBank/DDBJ whole genome shotgun (WGS) entry which is preliminary data.</text>
</comment>
<evidence type="ECO:0000313" key="9">
    <source>
        <dbReference type="EMBL" id="MCP2334579.1"/>
    </source>
</evidence>
<keyword evidence="3" id="KW-1003">Cell membrane</keyword>
<name>A0ABT1JQQ7_ACTCY</name>
<evidence type="ECO:0000256" key="6">
    <source>
        <dbReference type="ARBA" id="ARBA00023136"/>
    </source>
</evidence>
<dbReference type="PANTHER" id="PTHR30106:SF1">
    <property type="entry name" value="UPF0324 MEMBRANE PROTEIN FN0533"/>
    <property type="match status" value="1"/>
</dbReference>
<evidence type="ECO:0000313" key="10">
    <source>
        <dbReference type="Proteomes" id="UP000791080"/>
    </source>
</evidence>
<evidence type="ECO:0000256" key="2">
    <source>
        <dbReference type="ARBA" id="ARBA00007977"/>
    </source>
</evidence>